<keyword evidence="2" id="KW-1185">Reference proteome</keyword>
<organism evidence="1 2">
    <name type="scientific">Paxillus rubicundulus Ve08.2h10</name>
    <dbReference type="NCBI Taxonomy" id="930991"/>
    <lineage>
        <taxon>Eukaryota</taxon>
        <taxon>Fungi</taxon>
        <taxon>Dikarya</taxon>
        <taxon>Basidiomycota</taxon>
        <taxon>Agaricomycotina</taxon>
        <taxon>Agaricomycetes</taxon>
        <taxon>Agaricomycetidae</taxon>
        <taxon>Boletales</taxon>
        <taxon>Paxilineae</taxon>
        <taxon>Paxillaceae</taxon>
        <taxon>Paxillus</taxon>
    </lineage>
</organism>
<protein>
    <submittedName>
        <fullName evidence="1">Uncharacterized protein</fullName>
    </submittedName>
</protein>
<reference evidence="2" key="2">
    <citation type="submission" date="2015-01" db="EMBL/GenBank/DDBJ databases">
        <title>Evolutionary Origins and Diversification of the Mycorrhizal Mutualists.</title>
        <authorList>
            <consortium name="DOE Joint Genome Institute"/>
            <consortium name="Mycorrhizal Genomics Consortium"/>
            <person name="Kohler A."/>
            <person name="Kuo A."/>
            <person name="Nagy L.G."/>
            <person name="Floudas D."/>
            <person name="Copeland A."/>
            <person name="Barry K.W."/>
            <person name="Cichocki N."/>
            <person name="Veneault-Fourrey C."/>
            <person name="LaButti K."/>
            <person name="Lindquist E.A."/>
            <person name="Lipzen A."/>
            <person name="Lundell T."/>
            <person name="Morin E."/>
            <person name="Murat C."/>
            <person name="Riley R."/>
            <person name="Ohm R."/>
            <person name="Sun H."/>
            <person name="Tunlid A."/>
            <person name="Henrissat B."/>
            <person name="Grigoriev I.V."/>
            <person name="Hibbett D.S."/>
            <person name="Martin F."/>
        </authorList>
    </citation>
    <scope>NUCLEOTIDE SEQUENCE [LARGE SCALE GENOMIC DNA]</scope>
    <source>
        <strain evidence="2">Ve08.2h10</strain>
    </source>
</reference>
<proteinExistence type="predicted"/>
<dbReference type="InParanoid" id="A0A0D0C3M9"/>
<name>A0A0D0C3M9_9AGAM</name>
<evidence type="ECO:0000313" key="2">
    <source>
        <dbReference type="Proteomes" id="UP000054538"/>
    </source>
</evidence>
<dbReference type="HOGENOM" id="CLU_2400327_0_0_1"/>
<dbReference type="AlphaFoldDB" id="A0A0D0C3M9"/>
<reference evidence="1 2" key="1">
    <citation type="submission" date="2014-04" db="EMBL/GenBank/DDBJ databases">
        <authorList>
            <consortium name="DOE Joint Genome Institute"/>
            <person name="Kuo A."/>
            <person name="Kohler A."/>
            <person name="Jargeat P."/>
            <person name="Nagy L.G."/>
            <person name="Floudas D."/>
            <person name="Copeland A."/>
            <person name="Barry K.W."/>
            <person name="Cichocki N."/>
            <person name="Veneault-Fourrey C."/>
            <person name="LaButti K."/>
            <person name="Lindquist E.A."/>
            <person name="Lipzen A."/>
            <person name="Lundell T."/>
            <person name="Morin E."/>
            <person name="Murat C."/>
            <person name="Sun H."/>
            <person name="Tunlid A."/>
            <person name="Henrissat B."/>
            <person name="Grigoriev I.V."/>
            <person name="Hibbett D.S."/>
            <person name="Martin F."/>
            <person name="Nordberg H.P."/>
            <person name="Cantor M.N."/>
            <person name="Hua S.X."/>
        </authorList>
    </citation>
    <scope>NUCLEOTIDE SEQUENCE [LARGE SCALE GENOMIC DNA]</scope>
    <source>
        <strain evidence="1 2">Ve08.2h10</strain>
    </source>
</reference>
<gene>
    <name evidence="1" type="ORF">PAXRUDRAFT_363133</name>
</gene>
<dbReference type="Proteomes" id="UP000054538">
    <property type="component" value="Unassembled WGS sequence"/>
</dbReference>
<dbReference type="EMBL" id="KN826837">
    <property type="protein sequence ID" value="KIK77777.1"/>
    <property type="molecule type" value="Genomic_DNA"/>
</dbReference>
<accession>A0A0D0C3M9</accession>
<sequence>MLPCVSPASRHTPPGSLFPNALCKSCREFTSVRFSTYGWCWPPIHLHWNIVVMGAKKEGRNMLNIVICPDHRHQRYLFRSPSSSQRLRPNSTG</sequence>
<evidence type="ECO:0000313" key="1">
    <source>
        <dbReference type="EMBL" id="KIK77777.1"/>
    </source>
</evidence>